<evidence type="ECO:0000256" key="1">
    <source>
        <dbReference type="ARBA" id="ARBA00022679"/>
    </source>
</evidence>
<dbReference type="Proteomes" id="UP000034589">
    <property type="component" value="Unassembled WGS sequence"/>
</dbReference>
<feature type="domain" description="Cytidyltransferase-like" evidence="3">
    <location>
        <begin position="6"/>
        <end position="123"/>
    </location>
</feature>
<proteinExistence type="predicted"/>
<dbReference type="EMBL" id="LCPV01000029">
    <property type="protein sequence ID" value="KKW06641.1"/>
    <property type="molecule type" value="Genomic_DNA"/>
</dbReference>
<dbReference type="SUPFAM" id="SSF52374">
    <property type="entry name" value="Nucleotidylyl transferase"/>
    <property type="match status" value="1"/>
</dbReference>
<dbReference type="PANTHER" id="PTHR43793:SF1">
    <property type="entry name" value="FAD SYNTHASE"/>
    <property type="match status" value="1"/>
</dbReference>
<dbReference type="InterPro" id="IPR050385">
    <property type="entry name" value="Archaeal_FAD_synthase"/>
</dbReference>
<dbReference type="PANTHER" id="PTHR43793">
    <property type="entry name" value="FAD SYNTHASE"/>
    <property type="match status" value="1"/>
</dbReference>
<evidence type="ECO:0000256" key="2">
    <source>
        <dbReference type="ARBA" id="ARBA00022695"/>
    </source>
</evidence>
<name>A0A0G1VJP2_9BACT</name>
<keyword evidence="1 4" id="KW-0808">Transferase</keyword>
<reference evidence="4 5" key="1">
    <citation type="journal article" date="2015" name="Nature">
        <title>rRNA introns, odd ribosomes, and small enigmatic genomes across a large radiation of phyla.</title>
        <authorList>
            <person name="Brown C.T."/>
            <person name="Hug L.A."/>
            <person name="Thomas B.C."/>
            <person name="Sharon I."/>
            <person name="Castelle C.J."/>
            <person name="Singh A."/>
            <person name="Wilkins M.J."/>
            <person name="Williams K.H."/>
            <person name="Banfield J.F."/>
        </authorList>
    </citation>
    <scope>NUCLEOTIDE SEQUENCE [LARGE SCALE GENOMIC DNA]</scope>
</reference>
<dbReference type="AlphaFoldDB" id="A0A0G1VJP2"/>
<dbReference type="GO" id="GO:0016779">
    <property type="term" value="F:nucleotidyltransferase activity"/>
    <property type="evidence" value="ECO:0007669"/>
    <property type="project" value="UniProtKB-KW"/>
</dbReference>
<evidence type="ECO:0000259" key="3">
    <source>
        <dbReference type="Pfam" id="PF01467"/>
    </source>
</evidence>
<keyword evidence="2 4" id="KW-0548">Nucleotidyltransferase</keyword>
<accession>A0A0G1VJP2</accession>
<sequence>MKNVMVFGTFDMLHEGHEDFFRQARALVSKPYLIVSVARDMSVARVKGVHPRHSEDKRLKCIAAHPLADKAVLGDESGYIGHIMANNPNIIALGYDQRGEYVENLADELKRVGLNTRVVRLKPFRPEIFKTSKLNEMTV</sequence>
<organism evidence="4 5">
    <name type="scientific">Candidatus Kaiserbacteria bacterium GW2011_GWC2_49_12</name>
    <dbReference type="NCBI Taxonomy" id="1618675"/>
    <lineage>
        <taxon>Bacteria</taxon>
        <taxon>Candidatus Kaiseribacteriota</taxon>
    </lineage>
</organism>
<gene>
    <name evidence="4" type="ORF">UY39_C0029G0010</name>
</gene>
<dbReference type="Pfam" id="PF01467">
    <property type="entry name" value="CTP_transf_like"/>
    <property type="match status" value="1"/>
</dbReference>
<dbReference type="Gene3D" id="3.40.50.620">
    <property type="entry name" value="HUPs"/>
    <property type="match status" value="1"/>
</dbReference>
<evidence type="ECO:0000313" key="4">
    <source>
        <dbReference type="EMBL" id="KKW06641.1"/>
    </source>
</evidence>
<protein>
    <submittedName>
        <fullName evidence="4">Glycerol-3-phosphate cytidylyltransferase</fullName>
    </submittedName>
</protein>
<dbReference type="InterPro" id="IPR014729">
    <property type="entry name" value="Rossmann-like_a/b/a_fold"/>
</dbReference>
<evidence type="ECO:0000313" key="5">
    <source>
        <dbReference type="Proteomes" id="UP000034589"/>
    </source>
</evidence>
<dbReference type="InterPro" id="IPR004821">
    <property type="entry name" value="Cyt_trans-like"/>
</dbReference>
<comment type="caution">
    <text evidence="4">The sequence shown here is derived from an EMBL/GenBank/DDBJ whole genome shotgun (WGS) entry which is preliminary data.</text>
</comment>
<dbReference type="NCBIfam" id="TIGR00125">
    <property type="entry name" value="cyt_tran_rel"/>
    <property type="match status" value="1"/>
</dbReference>